<keyword evidence="1" id="KW-0812">Transmembrane</keyword>
<keyword evidence="1" id="KW-0472">Membrane</keyword>
<proteinExistence type="predicted"/>
<dbReference type="GO" id="GO:0016020">
    <property type="term" value="C:membrane"/>
    <property type="evidence" value="ECO:0007669"/>
    <property type="project" value="InterPro"/>
</dbReference>
<feature type="domain" description="Prepilin type IV endopeptidase peptidase" evidence="2">
    <location>
        <begin position="9"/>
        <end position="110"/>
    </location>
</feature>
<dbReference type="RefSeq" id="WP_281816972.1">
    <property type="nucleotide sequence ID" value="NZ_BRLB01000010.1"/>
</dbReference>
<evidence type="ECO:0000313" key="3">
    <source>
        <dbReference type="EMBL" id="GKX30630.1"/>
    </source>
</evidence>
<dbReference type="Pfam" id="PF01478">
    <property type="entry name" value="Peptidase_A24"/>
    <property type="match status" value="1"/>
</dbReference>
<sequence length="177" mass="19898">MILIIKYVLVLILLVVVLYTDTKSYVIKNSIILFFAIAGFTLNCIQLGFTGVINWTTGITVPIIVLFILFALRMLGAGDIKLIAVIGGLLGLDFLIRASLYMLIIAGGIALIKMIINRNLIIRFKHFFNYLHNNIINRQIGIYDELNKTDRSHVMRLSYAIGAGTIYQIFIDLKVFG</sequence>
<keyword evidence="1" id="KW-1133">Transmembrane helix</keyword>
<evidence type="ECO:0000256" key="1">
    <source>
        <dbReference type="SAM" id="Phobius"/>
    </source>
</evidence>
<dbReference type="Proteomes" id="UP001144256">
    <property type="component" value="Unassembled WGS sequence"/>
</dbReference>
<evidence type="ECO:0000313" key="4">
    <source>
        <dbReference type="Proteomes" id="UP001144256"/>
    </source>
</evidence>
<dbReference type="InterPro" id="IPR000045">
    <property type="entry name" value="Prepilin_IV_endopep_pep"/>
</dbReference>
<accession>A0A9W6DFI7</accession>
<dbReference type="EMBL" id="BRLB01000010">
    <property type="protein sequence ID" value="GKX30630.1"/>
    <property type="molecule type" value="Genomic_DNA"/>
</dbReference>
<dbReference type="GO" id="GO:0004190">
    <property type="term" value="F:aspartic-type endopeptidase activity"/>
    <property type="evidence" value="ECO:0007669"/>
    <property type="project" value="InterPro"/>
</dbReference>
<dbReference type="AlphaFoldDB" id="A0A9W6DFI7"/>
<gene>
    <name evidence="3" type="ORF">SH1V18_31100</name>
</gene>
<organism evidence="3 4">
    <name type="scientific">Vallitalea longa</name>
    <dbReference type="NCBI Taxonomy" id="2936439"/>
    <lineage>
        <taxon>Bacteria</taxon>
        <taxon>Bacillati</taxon>
        <taxon>Bacillota</taxon>
        <taxon>Clostridia</taxon>
        <taxon>Lachnospirales</taxon>
        <taxon>Vallitaleaceae</taxon>
        <taxon>Vallitalea</taxon>
    </lineage>
</organism>
<comment type="caution">
    <text evidence="3">The sequence shown here is derived from an EMBL/GenBank/DDBJ whole genome shotgun (WGS) entry which is preliminary data.</text>
</comment>
<feature type="transmembrane region" description="Helical" evidence="1">
    <location>
        <begin position="32"/>
        <end position="53"/>
    </location>
</feature>
<keyword evidence="4" id="KW-1185">Reference proteome</keyword>
<feature type="transmembrane region" description="Helical" evidence="1">
    <location>
        <begin position="98"/>
        <end position="116"/>
    </location>
</feature>
<dbReference type="Gene3D" id="1.20.120.1220">
    <property type="match status" value="1"/>
</dbReference>
<reference evidence="3" key="1">
    <citation type="submission" date="2022-06" db="EMBL/GenBank/DDBJ databases">
        <title>Vallitalea longa sp. nov., an anaerobic bacterium isolated from marine sediment.</title>
        <authorList>
            <person name="Hirano S."/>
            <person name="Terahara T."/>
            <person name="Mori K."/>
            <person name="Hamada M."/>
            <person name="Matsumoto R."/>
            <person name="Kobayashi T."/>
        </authorList>
    </citation>
    <scope>NUCLEOTIDE SEQUENCE</scope>
    <source>
        <strain evidence="3">SH18-1</strain>
    </source>
</reference>
<name>A0A9W6DFI7_9FIRM</name>
<evidence type="ECO:0000259" key="2">
    <source>
        <dbReference type="Pfam" id="PF01478"/>
    </source>
</evidence>
<protein>
    <recommendedName>
        <fullName evidence="2">Prepilin type IV endopeptidase peptidase domain-containing protein</fullName>
    </recommendedName>
</protein>